<dbReference type="Pfam" id="PF19555">
    <property type="entry name" value="DUF6078"/>
    <property type="match status" value="1"/>
</dbReference>
<sequence length="143" mass="16312">MMKDTSYSKIPSNYGLCAADCPRGDTCLRRIAYDRIPANVVFPPTLHLKAIEAMAGKCKYYRSNEKVRYAKGFLCTVGALAVSVSGTFRYRLIGSWGVRRYYQKRKGETLLSPAEQQQVVALARKLGVRLDEYFDGYVEEYDW</sequence>
<reference evidence="3 4" key="1">
    <citation type="submission" date="2018-08" db="EMBL/GenBank/DDBJ databases">
        <title>A genome reference for cultivated species of the human gut microbiota.</title>
        <authorList>
            <person name="Zou Y."/>
            <person name="Xue W."/>
            <person name="Luo G."/>
        </authorList>
    </citation>
    <scope>NUCLEOTIDE SEQUENCE [LARGE SCALE GENOMIC DNA]</scope>
    <source>
        <strain evidence="3 4">AM34-17</strain>
    </source>
</reference>
<evidence type="ECO:0000313" key="2">
    <source>
        <dbReference type="EMBL" id="MTU68936.1"/>
    </source>
</evidence>
<evidence type="ECO:0000313" key="6">
    <source>
        <dbReference type="Proteomes" id="UP001055114"/>
    </source>
</evidence>
<name>A0A354MG75_9BACT</name>
<dbReference type="RefSeq" id="WP_005637959.1">
    <property type="nucleotide sequence ID" value="NZ_BAABYG010000001.1"/>
</dbReference>
<evidence type="ECO:0000313" key="1">
    <source>
        <dbReference type="EMBL" id="GKH71747.1"/>
    </source>
</evidence>
<comment type="caution">
    <text evidence="1">The sequence shown here is derived from an EMBL/GenBank/DDBJ whole genome shotgun (WGS) entry which is preliminary data.</text>
</comment>
<accession>A0A354MG75</accession>
<dbReference type="InterPro" id="IPR045724">
    <property type="entry name" value="DUF6078"/>
</dbReference>
<proteinExistence type="predicted"/>
<protein>
    <submittedName>
        <fullName evidence="1">Uncharacterized protein</fullName>
    </submittedName>
</protein>
<dbReference type="AlphaFoldDB" id="A0A354MG75"/>
<dbReference type="OrthoDB" id="1070184at2"/>
<organism evidence="1 6">
    <name type="scientific">Parabacteroides merdae</name>
    <dbReference type="NCBI Taxonomy" id="46503"/>
    <lineage>
        <taxon>Bacteria</taxon>
        <taxon>Pseudomonadati</taxon>
        <taxon>Bacteroidota</taxon>
        <taxon>Bacteroidia</taxon>
        <taxon>Bacteroidales</taxon>
        <taxon>Tannerellaceae</taxon>
        <taxon>Parabacteroides</taxon>
    </lineage>
</organism>
<gene>
    <name evidence="1" type="ORF">CE91St3_16100</name>
    <name evidence="3" type="ORF">DW828_10600</name>
    <name evidence="2" type="ORF">GMD92_07565</name>
</gene>
<evidence type="ECO:0000313" key="5">
    <source>
        <dbReference type="Proteomes" id="UP000448908"/>
    </source>
</evidence>
<dbReference type="EMBL" id="WNDA01000009">
    <property type="protein sequence ID" value="MTU68936.1"/>
    <property type="molecule type" value="Genomic_DNA"/>
</dbReference>
<dbReference type="Proteomes" id="UP000286260">
    <property type="component" value="Unassembled WGS sequence"/>
</dbReference>
<dbReference type="GeneID" id="49202012"/>
<reference evidence="2 5" key="2">
    <citation type="journal article" date="2019" name="Nat. Med.">
        <title>A library of human gut bacterial isolates paired with longitudinal multiomics data enables mechanistic microbiome research.</title>
        <authorList>
            <person name="Poyet M."/>
            <person name="Groussin M."/>
            <person name="Gibbons S.M."/>
            <person name="Avila-Pacheco J."/>
            <person name="Jiang X."/>
            <person name="Kearney S.M."/>
            <person name="Perrotta A.R."/>
            <person name="Berdy B."/>
            <person name="Zhao S."/>
            <person name="Lieberman T.D."/>
            <person name="Swanson P.K."/>
            <person name="Smith M."/>
            <person name="Roesemann S."/>
            <person name="Alexander J.E."/>
            <person name="Rich S.A."/>
            <person name="Livny J."/>
            <person name="Vlamakis H."/>
            <person name="Clish C."/>
            <person name="Bullock K."/>
            <person name="Deik A."/>
            <person name="Scott J."/>
            <person name="Pierce K.A."/>
            <person name="Xavier R.J."/>
            <person name="Alm E.J."/>
        </authorList>
    </citation>
    <scope>NUCLEOTIDE SEQUENCE [LARGE SCALE GENOMIC DNA]</scope>
    <source>
        <strain evidence="2 5">BIOML-A16</strain>
    </source>
</reference>
<reference evidence="1" key="3">
    <citation type="submission" date="2022-01" db="EMBL/GenBank/DDBJ databases">
        <title>Novel bile acid biosynthetic pathways are enriched in the microbiome of centenarians.</title>
        <authorList>
            <person name="Sato Y."/>
            <person name="Atarashi K."/>
            <person name="Plichta R.D."/>
            <person name="Arai Y."/>
            <person name="Sasajima S."/>
            <person name="Kearney M.S."/>
            <person name="Suda W."/>
            <person name="Takeshita K."/>
            <person name="Sasaki T."/>
            <person name="Okamoto S."/>
            <person name="Skelly N.A."/>
            <person name="Okamura Y."/>
            <person name="Vlamakis H."/>
            <person name="Li Y."/>
            <person name="Tanoue T."/>
            <person name="Takei H."/>
            <person name="Nittono H."/>
            <person name="Narushima S."/>
            <person name="Irie J."/>
            <person name="Itoh H."/>
            <person name="Moriya K."/>
            <person name="Sugiura Y."/>
            <person name="Suematsu M."/>
            <person name="Moritoki N."/>
            <person name="Shibata S."/>
            <person name="Littman R.D."/>
            <person name="Fischbach A.M."/>
            <person name="Uwamino Y."/>
            <person name="Inoue T."/>
            <person name="Honda A."/>
            <person name="Hattori M."/>
            <person name="Murai T."/>
            <person name="Xavier J.R."/>
            <person name="Hirose N."/>
            <person name="Honda K."/>
        </authorList>
    </citation>
    <scope>NUCLEOTIDE SEQUENCE</scope>
    <source>
        <strain evidence="1">CE91-St3</strain>
    </source>
</reference>
<dbReference type="EMBL" id="BQNZ01000001">
    <property type="protein sequence ID" value="GKH71747.1"/>
    <property type="molecule type" value="Genomic_DNA"/>
</dbReference>
<evidence type="ECO:0000313" key="4">
    <source>
        <dbReference type="Proteomes" id="UP000286260"/>
    </source>
</evidence>
<dbReference type="EMBL" id="QSII01000013">
    <property type="protein sequence ID" value="RHC84599.1"/>
    <property type="molecule type" value="Genomic_DNA"/>
</dbReference>
<dbReference type="Proteomes" id="UP001055114">
    <property type="component" value="Unassembled WGS sequence"/>
</dbReference>
<dbReference type="Proteomes" id="UP000448908">
    <property type="component" value="Unassembled WGS sequence"/>
</dbReference>
<evidence type="ECO:0000313" key="3">
    <source>
        <dbReference type="EMBL" id="RHC84599.1"/>
    </source>
</evidence>